<dbReference type="SUPFAM" id="SSF56112">
    <property type="entry name" value="Protein kinase-like (PK-like)"/>
    <property type="match status" value="1"/>
</dbReference>
<dbReference type="AlphaFoldDB" id="A0A9D1MF36"/>
<gene>
    <name evidence="2" type="ORF">IAC57_03910</name>
</gene>
<proteinExistence type="predicted"/>
<dbReference type="InterPro" id="IPR050249">
    <property type="entry name" value="Pseudomonas-type_ThrB"/>
</dbReference>
<reference evidence="2" key="2">
    <citation type="journal article" date="2021" name="PeerJ">
        <title>Extensive microbial diversity within the chicken gut microbiome revealed by metagenomics and culture.</title>
        <authorList>
            <person name="Gilroy R."/>
            <person name="Ravi A."/>
            <person name="Getino M."/>
            <person name="Pursley I."/>
            <person name="Horton D.L."/>
            <person name="Alikhan N.F."/>
            <person name="Baker D."/>
            <person name="Gharbi K."/>
            <person name="Hall N."/>
            <person name="Watson M."/>
            <person name="Adriaenssens E.M."/>
            <person name="Foster-Nyarko E."/>
            <person name="Jarju S."/>
            <person name="Secka A."/>
            <person name="Antonio M."/>
            <person name="Oren A."/>
            <person name="Chaudhuri R.R."/>
            <person name="La Ragione R."/>
            <person name="Hildebrand F."/>
            <person name="Pallen M.J."/>
        </authorList>
    </citation>
    <scope>NUCLEOTIDE SEQUENCE</scope>
    <source>
        <strain evidence="2">11687</strain>
    </source>
</reference>
<comment type="caution">
    <text evidence="2">The sequence shown here is derived from an EMBL/GenBank/DDBJ whole genome shotgun (WGS) entry which is preliminary data.</text>
</comment>
<organism evidence="2 3">
    <name type="scientific">Candidatus Scatosoma pullistercoris</name>
    <dbReference type="NCBI Taxonomy" id="2840934"/>
    <lineage>
        <taxon>Bacteria</taxon>
        <taxon>Bacillati</taxon>
        <taxon>Bacillota</taxon>
        <taxon>Clostridia</taxon>
        <taxon>Candidatus Scatosoma</taxon>
    </lineage>
</organism>
<dbReference type="Pfam" id="PF01636">
    <property type="entry name" value="APH"/>
    <property type="match status" value="1"/>
</dbReference>
<reference evidence="2" key="1">
    <citation type="submission" date="2020-10" db="EMBL/GenBank/DDBJ databases">
        <authorList>
            <person name="Gilroy R."/>
        </authorList>
    </citation>
    <scope>NUCLEOTIDE SEQUENCE</scope>
    <source>
        <strain evidence="2">11687</strain>
    </source>
</reference>
<dbReference type="PANTHER" id="PTHR21064">
    <property type="entry name" value="AMINOGLYCOSIDE PHOSPHOTRANSFERASE DOMAIN-CONTAINING PROTEIN-RELATED"/>
    <property type="match status" value="1"/>
</dbReference>
<dbReference type="Gene3D" id="3.30.200.20">
    <property type="entry name" value="Phosphorylase Kinase, domain 1"/>
    <property type="match status" value="1"/>
</dbReference>
<protein>
    <submittedName>
        <fullName evidence="2">Aminoglycoside phosphotransferase family protein</fullName>
    </submittedName>
</protein>
<evidence type="ECO:0000313" key="3">
    <source>
        <dbReference type="Proteomes" id="UP000824081"/>
    </source>
</evidence>
<sequence>MKEYKSAAESFRLQGKVTDIQPYGEGHINLTLLVCTTEKRYIMQKMNTHVFPDPDNLMRNICAVTEYLRASGAETLNVVPTLEGKPFLKGKECYRVYDFIENTVTYQKVTDKKVFFNSGKAFGEFQNCLAGFDASVLTETIPHFHDTPKRFADFRAALEADAFGRAKECRPEIDFFLSHADTYGKVAEGLKDGSVPLRVTHNDTKLNNILMDAETNEARAVIDLDTVMPGSMLYDFGDSIRFGASTAAEDEQDLDKVHFDISLFKAYAEGYCGAVKPKVTPREKQLFSYGAYLMTAECGMRFLADYLSGDTYFATKYPGHNLVRCRTQVRLASEMERSFPEMDAVVSEILG</sequence>
<dbReference type="Gene3D" id="3.90.1200.10">
    <property type="match status" value="1"/>
</dbReference>
<dbReference type="EMBL" id="DVMZ01000102">
    <property type="protein sequence ID" value="HIU59230.1"/>
    <property type="molecule type" value="Genomic_DNA"/>
</dbReference>
<feature type="domain" description="Aminoglycoside phosphotransferase" evidence="1">
    <location>
        <begin position="19"/>
        <end position="258"/>
    </location>
</feature>
<dbReference type="PANTHER" id="PTHR21064:SF5">
    <property type="entry name" value="SLR1880 PROTEIN"/>
    <property type="match status" value="1"/>
</dbReference>
<dbReference type="InterPro" id="IPR011009">
    <property type="entry name" value="Kinase-like_dom_sf"/>
</dbReference>
<evidence type="ECO:0000259" key="1">
    <source>
        <dbReference type="Pfam" id="PF01636"/>
    </source>
</evidence>
<dbReference type="Proteomes" id="UP000824081">
    <property type="component" value="Unassembled WGS sequence"/>
</dbReference>
<evidence type="ECO:0000313" key="2">
    <source>
        <dbReference type="EMBL" id="HIU59230.1"/>
    </source>
</evidence>
<dbReference type="InterPro" id="IPR002575">
    <property type="entry name" value="Aminoglycoside_PTrfase"/>
</dbReference>
<name>A0A9D1MF36_9FIRM</name>
<accession>A0A9D1MF36</accession>